<dbReference type="Proteomes" id="UP000254603">
    <property type="component" value="Unassembled WGS sequence"/>
</dbReference>
<evidence type="ECO:0000313" key="9">
    <source>
        <dbReference type="Proteomes" id="UP000594903"/>
    </source>
</evidence>
<dbReference type="InterPro" id="IPR039255">
    <property type="entry name" value="YceD_bac"/>
</dbReference>
<evidence type="ECO:0000313" key="8">
    <source>
        <dbReference type="Proteomes" id="UP000254603"/>
    </source>
</evidence>
<dbReference type="OrthoDB" id="5297600at2"/>
<name>A0A378XHE4_9BURK</name>
<dbReference type="GO" id="GO:0005829">
    <property type="term" value="C:cytosol"/>
    <property type="evidence" value="ECO:0007669"/>
    <property type="project" value="TreeGrafter"/>
</dbReference>
<comment type="function">
    <text evidence="1">Plays a role in synthesis, processing and/or stability of 23S rRNA.</text>
</comment>
<accession>A0A378XHE4</accession>
<dbReference type="RefSeq" id="WP_018573931.1">
    <property type="nucleotide sequence ID" value="NZ_CP065725.1"/>
</dbReference>
<keyword evidence="9" id="KW-1185">Reference proteome</keyword>
<evidence type="ECO:0000256" key="1">
    <source>
        <dbReference type="ARBA" id="ARBA00002868"/>
    </source>
</evidence>
<dbReference type="Proteomes" id="UP000594903">
    <property type="component" value="Chromosome"/>
</dbReference>
<protein>
    <recommendedName>
        <fullName evidence="3">Large ribosomal RNA subunit accumulation protein YceD</fullName>
    </recommendedName>
    <alternativeName>
        <fullName evidence="5">23S rRNA accumulation protein YceD</fullName>
    </alternativeName>
</protein>
<evidence type="ECO:0000256" key="2">
    <source>
        <dbReference type="ARBA" id="ARBA00010740"/>
    </source>
</evidence>
<keyword evidence="4" id="KW-0690">Ribosome biogenesis</keyword>
<dbReference type="GO" id="GO:0042254">
    <property type="term" value="P:ribosome biogenesis"/>
    <property type="evidence" value="ECO:0007669"/>
    <property type="project" value="UniProtKB-KW"/>
</dbReference>
<dbReference type="PANTHER" id="PTHR38099:SF1">
    <property type="entry name" value="LARGE RIBOSOMAL RNA SUBUNIT ACCUMULATION PROTEIN YCED"/>
    <property type="match status" value="1"/>
</dbReference>
<evidence type="ECO:0000256" key="3">
    <source>
        <dbReference type="ARBA" id="ARBA00015716"/>
    </source>
</evidence>
<dbReference type="InterPro" id="IPR003772">
    <property type="entry name" value="YceD"/>
</dbReference>
<reference evidence="6 9" key="2">
    <citation type="submission" date="2020-12" db="EMBL/GenBank/DDBJ databases">
        <title>FDA dAtabase for Regulatory Grade micrObial Sequences (FDA-ARGOS): Supporting development and validation of Infectious Disease Dx tests.</title>
        <authorList>
            <person name="Sproer C."/>
            <person name="Gronow S."/>
            <person name="Severitt S."/>
            <person name="Schroder I."/>
            <person name="Tallon L."/>
            <person name="Sadzewicz L."/>
            <person name="Zhao X."/>
            <person name="Boylan J."/>
            <person name="Ott S."/>
            <person name="Bowen H."/>
            <person name="Vavikolanu K."/>
            <person name="Mehta A."/>
            <person name="Aluvathingal J."/>
            <person name="Nadendla S."/>
            <person name="Lowell S."/>
            <person name="Myers T."/>
            <person name="Yan Y."/>
            <person name="Sichtig H."/>
        </authorList>
    </citation>
    <scope>NUCLEOTIDE SEQUENCE [LARGE SCALE GENOMIC DNA]</scope>
    <source>
        <strain evidence="6 9">FDAARGOS_872</strain>
    </source>
</reference>
<gene>
    <name evidence="6" type="ORF">I6G29_10830</name>
    <name evidence="7" type="ORF">NCTC11997_02231</name>
</gene>
<dbReference type="EMBL" id="CP065725">
    <property type="protein sequence ID" value="QPT39621.1"/>
    <property type="molecule type" value="Genomic_DNA"/>
</dbReference>
<dbReference type="STRING" id="1122619.GCA_000373745_00752"/>
<evidence type="ECO:0000256" key="5">
    <source>
        <dbReference type="ARBA" id="ARBA00031841"/>
    </source>
</evidence>
<evidence type="ECO:0000256" key="4">
    <source>
        <dbReference type="ARBA" id="ARBA00022517"/>
    </source>
</evidence>
<sequence>MRKLDVYAFIAQQRQAVESGDVEPLTGEADLSHFRRFSADLPTQKLATESEADSQELNRVFWQIDGEQLSSEMYPQGRFLLHFYIEAEPVVMCQRCMKPFRYPLTAESTVEVVRTESQFEEVSDSGEVVLDEYEKVLANPFLEVLEVVEDELILALPFLPSHEDCEVGQRLLDEHAMPAEESPFAILEKLKKD</sequence>
<comment type="similarity">
    <text evidence="2">Belongs to the DUF177 domain family.</text>
</comment>
<organism evidence="7 8">
    <name type="scientific">Oligella ureolytica</name>
    <dbReference type="NCBI Taxonomy" id="90244"/>
    <lineage>
        <taxon>Bacteria</taxon>
        <taxon>Pseudomonadati</taxon>
        <taxon>Pseudomonadota</taxon>
        <taxon>Betaproteobacteria</taxon>
        <taxon>Burkholderiales</taxon>
        <taxon>Alcaligenaceae</taxon>
        <taxon>Oligella</taxon>
    </lineage>
</organism>
<dbReference type="Pfam" id="PF02620">
    <property type="entry name" value="YceD"/>
    <property type="match status" value="1"/>
</dbReference>
<evidence type="ECO:0000313" key="6">
    <source>
        <dbReference type="EMBL" id="QPT39621.1"/>
    </source>
</evidence>
<dbReference type="EMBL" id="UGSB01000001">
    <property type="protein sequence ID" value="SUA56960.1"/>
    <property type="molecule type" value="Genomic_DNA"/>
</dbReference>
<reference evidence="7 8" key="1">
    <citation type="submission" date="2018-06" db="EMBL/GenBank/DDBJ databases">
        <authorList>
            <consortium name="Pathogen Informatics"/>
            <person name="Doyle S."/>
        </authorList>
    </citation>
    <scope>NUCLEOTIDE SEQUENCE [LARGE SCALE GENOMIC DNA]</scope>
    <source>
        <strain evidence="7 8">NCTC11997</strain>
    </source>
</reference>
<dbReference type="AlphaFoldDB" id="A0A378XHE4"/>
<proteinExistence type="inferred from homology"/>
<dbReference type="PANTHER" id="PTHR38099">
    <property type="entry name" value="LARGE RIBOSOMAL RNA SUBUNIT ACCUMULATION PROTEIN YCED"/>
    <property type="match status" value="1"/>
</dbReference>
<evidence type="ECO:0000313" key="7">
    <source>
        <dbReference type="EMBL" id="SUA56960.1"/>
    </source>
</evidence>